<dbReference type="EMBL" id="JAQIZT010000001">
    <property type="protein sequence ID" value="KAJ7015345.1"/>
    <property type="molecule type" value="Genomic_DNA"/>
</dbReference>
<evidence type="ECO:0000313" key="1">
    <source>
        <dbReference type="EMBL" id="KAJ7015343.1"/>
    </source>
</evidence>
<dbReference type="EMBL" id="JAQIZT010000001">
    <property type="protein sequence ID" value="KAJ7015625.1"/>
    <property type="molecule type" value="Genomic_DNA"/>
</dbReference>
<name>A0AAD6RUE7_9ROSI</name>
<evidence type="ECO:0000313" key="5">
    <source>
        <dbReference type="Proteomes" id="UP001164929"/>
    </source>
</evidence>
<dbReference type="Proteomes" id="UP001164929">
    <property type="component" value="Chromosome 1"/>
</dbReference>
<comment type="caution">
    <text evidence="2">The sequence shown here is derived from an EMBL/GenBank/DDBJ whole genome shotgun (WGS) entry which is preliminary data.</text>
</comment>
<gene>
    <name evidence="1" type="ORF">NC653_004601</name>
    <name evidence="2" type="ORF">NC653_004603</name>
    <name evidence="3" type="ORF">NC653_004732</name>
    <name evidence="4" type="ORF">NC653_004813</name>
</gene>
<dbReference type="EMBL" id="JAQIZT010000001">
    <property type="protein sequence ID" value="KAJ7015519.1"/>
    <property type="molecule type" value="Genomic_DNA"/>
</dbReference>
<proteinExistence type="predicted"/>
<keyword evidence="5" id="KW-1185">Reference proteome</keyword>
<dbReference type="AlphaFoldDB" id="A0AAD6RUE7"/>
<evidence type="ECO:0000313" key="4">
    <source>
        <dbReference type="EMBL" id="KAJ7015625.1"/>
    </source>
</evidence>
<protein>
    <submittedName>
        <fullName evidence="2">Uncharacterized protein</fullName>
    </submittedName>
</protein>
<evidence type="ECO:0000313" key="3">
    <source>
        <dbReference type="EMBL" id="KAJ7015519.1"/>
    </source>
</evidence>
<evidence type="ECO:0000313" key="2">
    <source>
        <dbReference type="EMBL" id="KAJ7015345.1"/>
    </source>
</evidence>
<reference evidence="2 5" key="1">
    <citation type="journal article" date="2023" name="Mol. Ecol. Resour.">
        <title>Chromosome-level genome assembly of a triploid poplar Populus alba 'Berolinensis'.</title>
        <authorList>
            <person name="Chen S."/>
            <person name="Yu Y."/>
            <person name="Wang X."/>
            <person name="Wang S."/>
            <person name="Zhang T."/>
            <person name="Zhou Y."/>
            <person name="He R."/>
            <person name="Meng N."/>
            <person name="Wang Y."/>
            <person name="Liu W."/>
            <person name="Liu Z."/>
            <person name="Liu J."/>
            <person name="Guo Q."/>
            <person name="Huang H."/>
            <person name="Sederoff R.R."/>
            <person name="Wang G."/>
            <person name="Qu G."/>
            <person name="Chen S."/>
        </authorList>
    </citation>
    <scope>NUCLEOTIDE SEQUENCE [LARGE SCALE GENOMIC DNA]</scope>
    <source>
        <strain evidence="2">SC-2020</strain>
    </source>
</reference>
<sequence>MRKGQHCGCPTEEGILLEASLWTALMADSVDDVEVEGEREGSLVWEKPMGWLRKGNEVEGDGEGKRRLIYEGEEITERRYGWWIWRFWFESVGDSQ</sequence>
<dbReference type="EMBL" id="JAQIZT010000001">
    <property type="protein sequence ID" value="KAJ7015343.1"/>
    <property type="molecule type" value="Genomic_DNA"/>
</dbReference>
<organism evidence="2 5">
    <name type="scientific">Populus alba x Populus x berolinensis</name>
    <dbReference type="NCBI Taxonomy" id="444605"/>
    <lineage>
        <taxon>Eukaryota</taxon>
        <taxon>Viridiplantae</taxon>
        <taxon>Streptophyta</taxon>
        <taxon>Embryophyta</taxon>
        <taxon>Tracheophyta</taxon>
        <taxon>Spermatophyta</taxon>
        <taxon>Magnoliopsida</taxon>
        <taxon>eudicotyledons</taxon>
        <taxon>Gunneridae</taxon>
        <taxon>Pentapetalae</taxon>
        <taxon>rosids</taxon>
        <taxon>fabids</taxon>
        <taxon>Malpighiales</taxon>
        <taxon>Salicaceae</taxon>
        <taxon>Saliceae</taxon>
        <taxon>Populus</taxon>
    </lineage>
</organism>
<accession>A0AAD6RUE7</accession>